<evidence type="ECO:0000256" key="1">
    <source>
        <dbReference type="SAM" id="Phobius"/>
    </source>
</evidence>
<organism evidence="2 3">
    <name type="scientific">Pseudidiomarina halophila</name>
    <dbReference type="NCBI Taxonomy" id="1449799"/>
    <lineage>
        <taxon>Bacteria</taxon>
        <taxon>Pseudomonadati</taxon>
        <taxon>Pseudomonadota</taxon>
        <taxon>Gammaproteobacteria</taxon>
        <taxon>Alteromonadales</taxon>
        <taxon>Idiomarinaceae</taxon>
        <taxon>Pseudidiomarina</taxon>
    </lineage>
</organism>
<accession>A0A432XVJ0</accession>
<dbReference type="OrthoDB" id="8537043at2"/>
<feature type="transmembrane region" description="Helical" evidence="1">
    <location>
        <begin position="30"/>
        <end position="48"/>
    </location>
</feature>
<comment type="caution">
    <text evidence="2">The sequence shown here is derived from an EMBL/GenBank/DDBJ whole genome shotgun (WGS) entry which is preliminary data.</text>
</comment>
<feature type="transmembrane region" description="Helical" evidence="1">
    <location>
        <begin position="7"/>
        <end position="24"/>
    </location>
</feature>
<dbReference type="EMBL" id="PIPW01000002">
    <property type="protein sequence ID" value="RUO52758.1"/>
    <property type="molecule type" value="Genomic_DNA"/>
</dbReference>
<feature type="transmembrane region" description="Helical" evidence="1">
    <location>
        <begin position="154"/>
        <end position="174"/>
    </location>
</feature>
<gene>
    <name evidence="2" type="ORF">CWI69_06870</name>
</gene>
<name>A0A432XVJ0_9GAMM</name>
<sequence>MSALLRYATTILLIGYPFLVWWLTQHGFMRELFFTLAALLLLQAISLGFNNPRSYLALAALVMVVLVAWFTDPLTGVLYYPVWMNASLLVLFCFSLLRPPAVITRLATLMEGPLSPAAVRYTERVTLVWALFFALNGGIAWWTVQLGDMELWALYNGLIAYLLMGLLMAVEWSIRRVVKKRH</sequence>
<keyword evidence="3" id="KW-1185">Reference proteome</keyword>
<evidence type="ECO:0000313" key="2">
    <source>
        <dbReference type="EMBL" id="RUO52758.1"/>
    </source>
</evidence>
<dbReference type="Proteomes" id="UP000287198">
    <property type="component" value="Unassembled WGS sequence"/>
</dbReference>
<feature type="transmembrane region" description="Helical" evidence="1">
    <location>
        <begin position="125"/>
        <end position="142"/>
    </location>
</feature>
<dbReference type="RefSeq" id="WP_126763198.1">
    <property type="nucleotide sequence ID" value="NZ_JBHLTZ010000012.1"/>
</dbReference>
<feature type="transmembrane region" description="Helical" evidence="1">
    <location>
        <begin position="77"/>
        <end position="97"/>
    </location>
</feature>
<evidence type="ECO:0008006" key="4">
    <source>
        <dbReference type="Google" id="ProtNLM"/>
    </source>
</evidence>
<keyword evidence="1" id="KW-0472">Membrane</keyword>
<dbReference type="AlphaFoldDB" id="A0A432XVJ0"/>
<proteinExistence type="predicted"/>
<feature type="transmembrane region" description="Helical" evidence="1">
    <location>
        <begin position="55"/>
        <end position="71"/>
    </location>
</feature>
<keyword evidence="1" id="KW-1133">Transmembrane helix</keyword>
<protein>
    <recommendedName>
        <fullName evidence="4">Clp protease</fullName>
    </recommendedName>
</protein>
<evidence type="ECO:0000313" key="3">
    <source>
        <dbReference type="Proteomes" id="UP000287198"/>
    </source>
</evidence>
<keyword evidence="1" id="KW-0812">Transmembrane</keyword>
<reference evidence="3" key="1">
    <citation type="journal article" date="2018" name="Front. Microbiol.">
        <title>Genome-Based Analysis Reveals the Taxonomy and Diversity of the Family Idiomarinaceae.</title>
        <authorList>
            <person name="Liu Y."/>
            <person name="Lai Q."/>
            <person name="Shao Z."/>
        </authorList>
    </citation>
    <scope>NUCLEOTIDE SEQUENCE [LARGE SCALE GENOMIC DNA]</scope>
    <source>
        <strain evidence="3">BH195</strain>
    </source>
</reference>